<feature type="transmembrane region" description="Helical" evidence="1">
    <location>
        <begin position="124"/>
        <end position="143"/>
    </location>
</feature>
<sequence length="146" mass="16386">MLYGIFLSICAALSWGLVYVLEQKVLVQFSVPKFLVFESIFIFIVALPVSLYLGGADSRLSLGDYKVIFAPPFLLLMVATFFGNYFILSSVQKIGATTAAMFEITFPLFVVIFAFYILKQPIHWATLIGGFLILSGSWLIIYFNKL</sequence>
<dbReference type="STRING" id="1802271.A3C11_01030"/>
<dbReference type="SUPFAM" id="SSF103481">
    <property type="entry name" value="Multidrug resistance efflux transporter EmrE"/>
    <property type="match status" value="1"/>
</dbReference>
<evidence type="ECO:0000313" key="4">
    <source>
        <dbReference type="Proteomes" id="UP000177362"/>
    </source>
</evidence>
<comment type="caution">
    <text evidence="3">The sequence shown here is derived from an EMBL/GenBank/DDBJ whole genome shotgun (WGS) entry which is preliminary data.</text>
</comment>
<organism evidence="3 4">
    <name type="scientific">Candidatus Sungbacteria bacterium RIFCSPHIGHO2_02_FULL_49_12</name>
    <dbReference type="NCBI Taxonomy" id="1802271"/>
    <lineage>
        <taxon>Bacteria</taxon>
        <taxon>Candidatus Sungiibacteriota</taxon>
    </lineage>
</organism>
<reference evidence="3 4" key="1">
    <citation type="journal article" date="2016" name="Nat. Commun.">
        <title>Thousands of microbial genomes shed light on interconnected biogeochemical processes in an aquifer system.</title>
        <authorList>
            <person name="Anantharaman K."/>
            <person name="Brown C.T."/>
            <person name="Hug L.A."/>
            <person name="Sharon I."/>
            <person name="Castelle C.J."/>
            <person name="Probst A.J."/>
            <person name="Thomas B.C."/>
            <person name="Singh A."/>
            <person name="Wilkins M.J."/>
            <person name="Karaoz U."/>
            <person name="Brodie E.L."/>
            <person name="Williams K.H."/>
            <person name="Hubbard S.S."/>
            <person name="Banfield J.F."/>
        </authorList>
    </citation>
    <scope>NUCLEOTIDE SEQUENCE [LARGE SCALE GENOMIC DNA]</scope>
</reference>
<protein>
    <recommendedName>
        <fullName evidence="2">EamA domain-containing protein</fullName>
    </recommendedName>
</protein>
<evidence type="ECO:0000313" key="3">
    <source>
        <dbReference type="EMBL" id="OHA00971.1"/>
    </source>
</evidence>
<dbReference type="GO" id="GO:0016020">
    <property type="term" value="C:membrane"/>
    <property type="evidence" value="ECO:0007669"/>
    <property type="project" value="InterPro"/>
</dbReference>
<dbReference type="Proteomes" id="UP000177362">
    <property type="component" value="Unassembled WGS sequence"/>
</dbReference>
<dbReference type="Pfam" id="PF00892">
    <property type="entry name" value="EamA"/>
    <property type="match status" value="1"/>
</dbReference>
<name>A0A1G2KR67_9BACT</name>
<accession>A0A1G2KR67</accession>
<evidence type="ECO:0000256" key="1">
    <source>
        <dbReference type="SAM" id="Phobius"/>
    </source>
</evidence>
<feature type="transmembrane region" description="Helical" evidence="1">
    <location>
        <begin position="6"/>
        <end position="22"/>
    </location>
</feature>
<keyword evidence="1" id="KW-1133">Transmembrane helix</keyword>
<dbReference type="EMBL" id="MHQJ01000032">
    <property type="protein sequence ID" value="OHA00971.1"/>
    <property type="molecule type" value="Genomic_DNA"/>
</dbReference>
<gene>
    <name evidence="3" type="ORF">A3C11_01030</name>
</gene>
<dbReference type="AlphaFoldDB" id="A0A1G2KR67"/>
<feature type="domain" description="EamA" evidence="2">
    <location>
        <begin position="3"/>
        <end position="141"/>
    </location>
</feature>
<dbReference type="InterPro" id="IPR000620">
    <property type="entry name" value="EamA_dom"/>
</dbReference>
<evidence type="ECO:0000259" key="2">
    <source>
        <dbReference type="Pfam" id="PF00892"/>
    </source>
</evidence>
<feature type="transmembrane region" description="Helical" evidence="1">
    <location>
        <begin position="34"/>
        <end position="55"/>
    </location>
</feature>
<keyword evidence="1" id="KW-0472">Membrane</keyword>
<dbReference type="InterPro" id="IPR037185">
    <property type="entry name" value="EmrE-like"/>
</dbReference>
<keyword evidence="1" id="KW-0812">Transmembrane</keyword>
<proteinExistence type="predicted"/>
<feature type="transmembrane region" description="Helical" evidence="1">
    <location>
        <begin position="67"/>
        <end position="88"/>
    </location>
</feature>
<feature type="transmembrane region" description="Helical" evidence="1">
    <location>
        <begin position="100"/>
        <end position="118"/>
    </location>
</feature>